<feature type="domain" description="F5/8 type C" evidence="7">
    <location>
        <begin position="189"/>
        <end position="331"/>
    </location>
</feature>
<dbReference type="Pfam" id="PF12947">
    <property type="entry name" value="EGF_3"/>
    <property type="match status" value="2"/>
</dbReference>
<name>A0A9X0CY51_9CNID</name>
<feature type="chain" id="PRO_5040993129" evidence="6">
    <location>
        <begin position="24"/>
        <end position="944"/>
    </location>
</feature>
<evidence type="ECO:0000256" key="4">
    <source>
        <dbReference type="ARBA" id="ARBA00023157"/>
    </source>
</evidence>
<feature type="domain" description="EGF-like" evidence="8">
    <location>
        <begin position="723"/>
        <end position="763"/>
    </location>
</feature>
<sequence>MQMGSMSYFAALFAGFLPCFVQATPWPACDTPFGVEWVLSNDKPLIKDMMTASSNDLKHPPHLGRLNHPNNSWCPSDNSIQNHYTRKEQYLQIDFIFPSIITGVTTQGFDSKYVESYHLYYALDINMFHYYVDDNGQYKLFDGNRDDKKEVKHWLSYLITARYLRFNPKNWVNFPCLRVEVYGCSSGQCYTGLGMRNGTIKNSQIQASSETLMHIKENSRLNSEGWCVEGSEIYPYLQIDLLTPTLVTGVVTQGKKYDSGTNNAVTSFYLKFSLMGDKWLRYHKLLKGQYIENNPVQHWLEPPFVAQHVQFNPQSSIIPGKMCMRVDVYGCYTAELLPDYLTLGMESFSISDSQLTASSQHNNSYGPECARLNHHINNGAWVPKTSDTSQFLQIDTGWIVILTGIVIQGHPTLDYQAKAFQLKLATNMNQRVESFPRGKTPKEFVSNDNAGYAMFHIISPSSQCRYVQICPVSWVGKIAIRVELYGYEAECSRRLGMIGGEITYKHLKSSSNADHYSGPRFGRLHTGLGYGAWCAAKQDKNQYLQVDLSKVMFVSGVATQGSKVYDNWVRSYMFIYRGYGEAWTKYTEADIEQVIAANQDRDTTALHFFSPPLVARYVRFLPQSWNNAICMRIELYGCFMDEFPCGEAGGCSPQAVCMALDKQQMVCVCKEGYHGDGKTCRDSDECARDISPCPEHADCTNTVGLFTCSCRPGFVKSGSTCADVNECNGNVCPSSMKCINTIGSYTCDCGSGNQYNTVDRKCSDVDECSMGTFTCNPLASCINTYGSYYCSCPAGYRGRGKRVCTDVDECRQTTNPCGNHSICRNTKGGYQCSCNTGYVRKADKCIDYDECSKKANKCPRHSTCVNTAGSYKCQCKQGFFHNGPYCIDSNECLGKRHKCDVNAWCTNTAGSYRCFCKKGYLGDGTTCKKREMTYCEPDDENCKG</sequence>
<dbReference type="PANTHER" id="PTHR24543:SF291">
    <property type="entry name" value="SMOKE ALARM, ISOFORM D"/>
    <property type="match status" value="1"/>
</dbReference>
<dbReference type="Proteomes" id="UP001163046">
    <property type="component" value="Unassembled WGS sequence"/>
</dbReference>
<feature type="domain" description="EGF-like" evidence="8">
    <location>
        <begin position="806"/>
        <end position="846"/>
    </location>
</feature>
<keyword evidence="10" id="KW-1185">Reference proteome</keyword>
<dbReference type="PROSITE" id="PS50022">
    <property type="entry name" value="FA58C_3"/>
    <property type="match status" value="4"/>
</dbReference>
<dbReference type="InterPro" id="IPR000742">
    <property type="entry name" value="EGF"/>
</dbReference>
<dbReference type="PANTHER" id="PTHR24543">
    <property type="entry name" value="MULTICOPPER OXIDASE-RELATED"/>
    <property type="match status" value="1"/>
</dbReference>
<evidence type="ECO:0000259" key="7">
    <source>
        <dbReference type="PROSITE" id="PS50022"/>
    </source>
</evidence>
<evidence type="ECO:0000256" key="5">
    <source>
        <dbReference type="PROSITE-ProRule" id="PRU00076"/>
    </source>
</evidence>
<comment type="caution">
    <text evidence="5">Lacks conserved residue(s) required for the propagation of feature annotation.</text>
</comment>
<reference evidence="9" key="1">
    <citation type="submission" date="2023-01" db="EMBL/GenBank/DDBJ databases">
        <title>Genome assembly of the deep-sea coral Lophelia pertusa.</title>
        <authorList>
            <person name="Herrera S."/>
            <person name="Cordes E."/>
        </authorList>
    </citation>
    <scope>NUCLEOTIDE SEQUENCE</scope>
    <source>
        <strain evidence="9">USNM1676648</strain>
        <tissue evidence="9">Polyp</tissue>
    </source>
</reference>
<keyword evidence="2 6" id="KW-0732">Signal</keyword>
<dbReference type="SUPFAM" id="SSF57184">
    <property type="entry name" value="Growth factor receptor domain"/>
    <property type="match status" value="3"/>
</dbReference>
<dbReference type="SMART" id="SM00231">
    <property type="entry name" value="FA58C"/>
    <property type="match status" value="4"/>
</dbReference>
<dbReference type="EMBL" id="MU826373">
    <property type="protein sequence ID" value="KAJ7377729.1"/>
    <property type="molecule type" value="Genomic_DNA"/>
</dbReference>
<evidence type="ECO:0000313" key="9">
    <source>
        <dbReference type="EMBL" id="KAJ7377729.1"/>
    </source>
</evidence>
<evidence type="ECO:0000256" key="6">
    <source>
        <dbReference type="SAM" id="SignalP"/>
    </source>
</evidence>
<accession>A0A9X0CY51</accession>
<evidence type="ECO:0000256" key="1">
    <source>
        <dbReference type="ARBA" id="ARBA00022536"/>
    </source>
</evidence>
<dbReference type="FunFam" id="2.10.25.10:FF:000038">
    <property type="entry name" value="Fibrillin 2"/>
    <property type="match status" value="4"/>
</dbReference>
<dbReference type="InterPro" id="IPR009030">
    <property type="entry name" value="Growth_fac_rcpt_cys_sf"/>
</dbReference>
<dbReference type="Gene3D" id="2.60.120.260">
    <property type="entry name" value="Galactose-binding domain-like"/>
    <property type="match status" value="4"/>
</dbReference>
<dbReference type="Gene3D" id="2.10.25.10">
    <property type="entry name" value="Laminin"/>
    <property type="match status" value="7"/>
</dbReference>
<dbReference type="CDD" id="cd00054">
    <property type="entry name" value="EGF_CA"/>
    <property type="match status" value="6"/>
</dbReference>
<dbReference type="PROSITE" id="PS01187">
    <property type="entry name" value="EGF_CA"/>
    <property type="match status" value="2"/>
</dbReference>
<dbReference type="InterPro" id="IPR018097">
    <property type="entry name" value="EGF_Ca-bd_CS"/>
</dbReference>
<dbReference type="PROSITE" id="PS00010">
    <property type="entry name" value="ASX_HYDROXYL"/>
    <property type="match status" value="6"/>
</dbReference>
<dbReference type="PROSITE" id="PS50026">
    <property type="entry name" value="EGF_3"/>
    <property type="match status" value="7"/>
</dbReference>
<feature type="signal peptide" evidence="6">
    <location>
        <begin position="1"/>
        <end position="23"/>
    </location>
</feature>
<keyword evidence="1 5" id="KW-0245">EGF-like domain</keyword>
<dbReference type="SMART" id="SM00181">
    <property type="entry name" value="EGF"/>
    <property type="match status" value="7"/>
</dbReference>
<organism evidence="9 10">
    <name type="scientific">Desmophyllum pertusum</name>
    <dbReference type="NCBI Taxonomy" id="174260"/>
    <lineage>
        <taxon>Eukaryota</taxon>
        <taxon>Metazoa</taxon>
        <taxon>Cnidaria</taxon>
        <taxon>Anthozoa</taxon>
        <taxon>Hexacorallia</taxon>
        <taxon>Scleractinia</taxon>
        <taxon>Caryophylliina</taxon>
        <taxon>Caryophylliidae</taxon>
        <taxon>Desmophyllum</taxon>
    </lineage>
</organism>
<feature type="domain" description="F5/8 type C" evidence="7">
    <location>
        <begin position="29"/>
        <end position="184"/>
    </location>
</feature>
<gene>
    <name evidence="9" type="ORF">OS493_026865</name>
</gene>
<dbReference type="PROSITE" id="PS01285">
    <property type="entry name" value="FA58C_1"/>
    <property type="match status" value="3"/>
</dbReference>
<evidence type="ECO:0000259" key="8">
    <source>
        <dbReference type="PROSITE" id="PS50026"/>
    </source>
</evidence>
<dbReference type="SUPFAM" id="SSF49785">
    <property type="entry name" value="Galactose-binding domain-like"/>
    <property type="match status" value="4"/>
</dbReference>
<keyword evidence="3" id="KW-0677">Repeat</keyword>
<dbReference type="CDD" id="cd00057">
    <property type="entry name" value="FA58C"/>
    <property type="match status" value="4"/>
</dbReference>
<dbReference type="InterPro" id="IPR024731">
    <property type="entry name" value="NELL2-like_EGF"/>
</dbReference>
<evidence type="ECO:0000313" key="10">
    <source>
        <dbReference type="Proteomes" id="UP001163046"/>
    </source>
</evidence>
<feature type="domain" description="EGF-like" evidence="8">
    <location>
        <begin position="847"/>
        <end position="887"/>
    </location>
</feature>
<feature type="domain" description="EGF-like" evidence="8">
    <location>
        <begin position="764"/>
        <end position="805"/>
    </location>
</feature>
<dbReference type="InterPro" id="IPR049883">
    <property type="entry name" value="NOTCH1_EGF-like"/>
</dbReference>
<dbReference type="InterPro" id="IPR001881">
    <property type="entry name" value="EGF-like_Ca-bd_dom"/>
</dbReference>
<comment type="caution">
    <text evidence="9">The sequence shown here is derived from an EMBL/GenBank/DDBJ whole genome shotgun (WGS) entry which is preliminary data.</text>
</comment>
<feature type="domain" description="EGF-like" evidence="8">
    <location>
        <begin position="888"/>
        <end position="928"/>
    </location>
</feature>
<protein>
    <submittedName>
        <fullName evidence="9">Uncharacterized protein</fullName>
    </submittedName>
</protein>
<dbReference type="FunFam" id="2.10.25.10:FF:000506">
    <property type="entry name" value="Adhesion G protein-coupled receptor E1"/>
    <property type="match status" value="1"/>
</dbReference>
<feature type="domain" description="EGF-like" evidence="8">
    <location>
        <begin position="641"/>
        <end position="681"/>
    </location>
</feature>
<dbReference type="PROSITE" id="PS01286">
    <property type="entry name" value="FA58C_2"/>
    <property type="match status" value="2"/>
</dbReference>
<dbReference type="FunFam" id="2.60.120.260:FF:000016">
    <property type="entry name" value="Contactin-associated protein-like 4 isoform 1"/>
    <property type="match status" value="1"/>
</dbReference>
<dbReference type="Pfam" id="PF07645">
    <property type="entry name" value="EGF_CA"/>
    <property type="match status" value="5"/>
</dbReference>
<dbReference type="Pfam" id="PF00754">
    <property type="entry name" value="F5_F8_type_C"/>
    <property type="match status" value="4"/>
</dbReference>
<dbReference type="PROSITE" id="PS01186">
    <property type="entry name" value="EGF_2"/>
    <property type="match status" value="6"/>
</dbReference>
<dbReference type="OrthoDB" id="5988411at2759"/>
<evidence type="ECO:0000256" key="3">
    <source>
        <dbReference type="ARBA" id="ARBA00022737"/>
    </source>
</evidence>
<dbReference type="InterPro" id="IPR000152">
    <property type="entry name" value="EGF-type_Asp/Asn_hydroxyl_site"/>
</dbReference>
<dbReference type="InterPro" id="IPR008979">
    <property type="entry name" value="Galactose-bd-like_sf"/>
</dbReference>
<keyword evidence="4" id="KW-1015">Disulfide bond</keyword>
<dbReference type="AlphaFoldDB" id="A0A9X0CY51"/>
<dbReference type="GO" id="GO:0005509">
    <property type="term" value="F:calcium ion binding"/>
    <property type="evidence" value="ECO:0007669"/>
    <property type="project" value="InterPro"/>
</dbReference>
<dbReference type="InterPro" id="IPR000421">
    <property type="entry name" value="FA58C"/>
</dbReference>
<feature type="domain" description="EGF-like" evidence="8">
    <location>
        <begin position="682"/>
        <end position="722"/>
    </location>
</feature>
<feature type="domain" description="F5/8 type C" evidence="7">
    <location>
        <begin position="338"/>
        <end position="487"/>
    </location>
</feature>
<evidence type="ECO:0000256" key="2">
    <source>
        <dbReference type="ARBA" id="ARBA00022729"/>
    </source>
</evidence>
<dbReference type="SMART" id="SM00179">
    <property type="entry name" value="EGF_CA"/>
    <property type="match status" value="6"/>
</dbReference>
<feature type="domain" description="F5/8 type C" evidence="7">
    <location>
        <begin position="491"/>
        <end position="638"/>
    </location>
</feature>
<proteinExistence type="predicted"/>